<evidence type="ECO:0000259" key="1">
    <source>
        <dbReference type="Pfam" id="PF00561"/>
    </source>
</evidence>
<gene>
    <name evidence="2" type="ORF">COCSUDRAFT_56210</name>
</gene>
<proteinExistence type="predicted"/>
<dbReference type="SUPFAM" id="SSF53474">
    <property type="entry name" value="alpha/beta-Hydrolases"/>
    <property type="match status" value="1"/>
</dbReference>
<keyword evidence="3" id="KW-1185">Reference proteome</keyword>
<protein>
    <submittedName>
        <fullName evidence="2">Alpha/beta-hydrolase</fullName>
    </submittedName>
</protein>
<dbReference type="InterPro" id="IPR000073">
    <property type="entry name" value="AB_hydrolase_1"/>
</dbReference>
<dbReference type="GO" id="GO:0016787">
    <property type="term" value="F:hydrolase activity"/>
    <property type="evidence" value="ECO:0007669"/>
    <property type="project" value="UniProtKB-KW"/>
</dbReference>
<dbReference type="Pfam" id="PF00561">
    <property type="entry name" value="Abhydrolase_1"/>
    <property type="match status" value="1"/>
</dbReference>
<comment type="caution">
    <text evidence="2">The sequence shown here is derived from an EMBL/GenBank/DDBJ whole genome shotgun (WGS) entry which is preliminary data.</text>
</comment>
<evidence type="ECO:0000313" key="2">
    <source>
        <dbReference type="EMBL" id="EIE21764.1"/>
    </source>
</evidence>
<evidence type="ECO:0000313" key="3">
    <source>
        <dbReference type="Proteomes" id="UP000007264"/>
    </source>
</evidence>
<dbReference type="KEGG" id="csl:COCSUDRAFT_56210"/>
<reference evidence="2 3" key="1">
    <citation type="journal article" date="2012" name="Genome Biol.">
        <title>The genome of the polar eukaryotic microalga coccomyxa subellipsoidea reveals traits of cold adaptation.</title>
        <authorList>
            <person name="Blanc G."/>
            <person name="Agarkova I."/>
            <person name="Grimwood J."/>
            <person name="Kuo A."/>
            <person name="Brueggeman A."/>
            <person name="Dunigan D."/>
            <person name="Gurnon J."/>
            <person name="Ladunga I."/>
            <person name="Lindquist E."/>
            <person name="Lucas S."/>
            <person name="Pangilinan J."/>
            <person name="Proschold T."/>
            <person name="Salamov A."/>
            <person name="Schmutz J."/>
            <person name="Weeks D."/>
            <person name="Yamada T."/>
            <person name="Claverie J.M."/>
            <person name="Grigoriev I."/>
            <person name="Van Etten J."/>
            <person name="Lomsadze A."/>
            <person name="Borodovsky M."/>
        </authorList>
    </citation>
    <scope>NUCLEOTIDE SEQUENCE [LARGE SCALE GENOMIC DNA]</scope>
    <source>
        <strain evidence="2 3">C-169</strain>
    </source>
</reference>
<dbReference type="Gene3D" id="3.40.50.1820">
    <property type="entry name" value="alpha/beta hydrolase"/>
    <property type="match status" value="1"/>
</dbReference>
<accession>I0YTP5</accession>
<dbReference type="OrthoDB" id="537249at2759"/>
<dbReference type="eggNOG" id="KOG4178">
    <property type="taxonomic scope" value="Eukaryota"/>
</dbReference>
<organism evidence="2 3">
    <name type="scientific">Coccomyxa subellipsoidea (strain C-169)</name>
    <name type="common">Green microalga</name>
    <dbReference type="NCBI Taxonomy" id="574566"/>
    <lineage>
        <taxon>Eukaryota</taxon>
        <taxon>Viridiplantae</taxon>
        <taxon>Chlorophyta</taxon>
        <taxon>core chlorophytes</taxon>
        <taxon>Trebouxiophyceae</taxon>
        <taxon>Trebouxiophyceae incertae sedis</taxon>
        <taxon>Coccomyxaceae</taxon>
        <taxon>Coccomyxa</taxon>
        <taxon>Coccomyxa subellipsoidea</taxon>
    </lineage>
</organism>
<dbReference type="InterPro" id="IPR029058">
    <property type="entry name" value="AB_hydrolase_fold"/>
</dbReference>
<dbReference type="GeneID" id="17039749"/>
<feature type="domain" description="AB hydrolase-1" evidence="1">
    <location>
        <begin position="24"/>
        <end position="100"/>
    </location>
</feature>
<dbReference type="EMBL" id="AGSI01000011">
    <property type="protein sequence ID" value="EIE21764.1"/>
    <property type="molecule type" value="Genomic_DNA"/>
</dbReference>
<dbReference type="RefSeq" id="XP_005646308.1">
    <property type="nucleotide sequence ID" value="XM_005646251.1"/>
</dbReference>
<sequence>MTHRQLGVNGIKVHTVTTGSADKPLMLLLHGSPELWGMREHQLSHFREDNNVAAIDMRGYGESSRPGDPRDYYIDRLVQDVVDVVHELGYKTCVLVGHDWVSKPGEFRHCQPRTDATTLQGP</sequence>
<name>I0YTP5_COCSC</name>
<dbReference type="PANTHER" id="PTHR43329">
    <property type="entry name" value="EPOXIDE HYDROLASE"/>
    <property type="match status" value="1"/>
</dbReference>
<dbReference type="AlphaFoldDB" id="I0YTP5"/>
<dbReference type="Proteomes" id="UP000007264">
    <property type="component" value="Unassembled WGS sequence"/>
</dbReference>